<dbReference type="EMBL" id="JAHMHQ010000001">
    <property type="protein sequence ID" value="KAK1656157.1"/>
    <property type="molecule type" value="Genomic_DNA"/>
</dbReference>
<gene>
    <name evidence="3" type="ORF">BDP81DRAFT_414292</name>
</gene>
<dbReference type="AlphaFoldDB" id="A0AAJ0A463"/>
<dbReference type="Gene3D" id="1.20.58.340">
    <property type="entry name" value="Magnesium transport protein CorA, transmembrane region"/>
    <property type="match status" value="1"/>
</dbReference>
<reference evidence="3" key="1">
    <citation type="submission" date="2021-06" db="EMBL/GenBank/DDBJ databases">
        <title>Comparative genomics, transcriptomics and evolutionary studies reveal genomic signatures of adaptation to plant cell wall in hemibiotrophic fungi.</title>
        <authorList>
            <consortium name="DOE Joint Genome Institute"/>
            <person name="Baroncelli R."/>
            <person name="Diaz J.F."/>
            <person name="Benocci T."/>
            <person name="Peng M."/>
            <person name="Battaglia E."/>
            <person name="Haridas S."/>
            <person name="Andreopoulos W."/>
            <person name="Labutti K."/>
            <person name="Pangilinan J."/>
            <person name="Floch G.L."/>
            <person name="Makela M.R."/>
            <person name="Henrissat B."/>
            <person name="Grigoriev I.V."/>
            <person name="Crouch J.A."/>
            <person name="De Vries R.P."/>
            <person name="Sukno S.A."/>
            <person name="Thon M.R."/>
        </authorList>
    </citation>
    <scope>NUCLEOTIDE SEQUENCE</scope>
    <source>
        <strain evidence="3">CBS 102054</strain>
    </source>
</reference>
<dbReference type="Pfam" id="PF26616">
    <property type="entry name" value="CorA-like"/>
    <property type="match status" value="1"/>
</dbReference>
<evidence type="ECO:0000313" key="3">
    <source>
        <dbReference type="EMBL" id="KAK1656157.1"/>
    </source>
</evidence>
<comment type="caution">
    <text evidence="3">The sequence shown here is derived from an EMBL/GenBank/DDBJ whole genome shotgun (WGS) entry which is preliminary data.</text>
</comment>
<dbReference type="GeneID" id="85474211"/>
<keyword evidence="1" id="KW-0472">Membrane</keyword>
<dbReference type="Proteomes" id="UP001243989">
    <property type="component" value="Unassembled WGS sequence"/>
</dbReference>
<feature type="domain" description="CorA-like transporter" evidence="2">
    <location>
        <begin position="14"/>
        <end position="288"/>
    </location>
</feature>
<protein>
    <recommendedName>
        <fullName evidence="2">CorA-like transporter domain-containing protein</fullName>
    </recommendedName>
</protein>
<dbReference type="InterPro" id="IPR058257">
    <property type="entry name" value="CorA-like_dom"/>
</dbReference>
<dbReference type="RefSeq" id="XP_060452201.1">
    <property type="nucleotide sequence ID" value="XM_060589349.1"/>
</dbReference>
<sequence>MQTHDAYDRFMELCRDSSQYPQVQLGKQQPHEALYGERQYEILQERECCLFDRAASVITFWETGRRNQFPDEEEVIWDMDSLWLHLNRGGQDPHVRHVFVGAENSRSPLSCSMDMFKLICSYHQVNTSFLEPVHAFGRQSEPLDLCLAQFKGSDTLNCPTEGLPELPRLGRSGREIQLSYLLRSVESSESGNGVWDWQIRQVANYHCFDVETGRAFWFTIKADDTFEDRIKKTSPLLRIPEKTETPDGDVSLYLQASLAIHLVYLSWCDENWRQFINETEAGIRTIVTPASKAIVDDLIGRESNCLSAYPKPLRDSRNPTMYSQSQSVPGTLATTIDSEKNKMSMLSRMTNGTSSILSSWLRQEKSKMADPELGGQYPTNTWTTDTSPQPPQPDTWEILNQFRFKDMQTLHKHSEIIHRASLALELDIGVLGDICDFYSQIAATEFRGKVACERPINNFIKEVQSIVRRLETRLQQMRCLVITLNQSIQLYERLLQQRTNYIGNWFAEIAHENTKQMQVITDKTLKETTSMHVITIATLIFLPATFVATFFQSGVLHWNEDKTEDMAEPFVWKRDNLILFLSFCGPLTAATIGGWLFMCVRLRRSARRRR</sequence>
<keyword evidence="4" id="KW-1185">Reference proteome</keyword>
<keyword evidence="1" id="KW-0812">Transmembrane</keyword>
<evidence type="ECO:0000256" key="1">
    <source>
        <dbReference type="SAM" id="Phobius"/>
    </source>
</evidence>
<keyword evidence="1" id="KW-1133">Transmembrane helix</keyword>
<name>A0AAJ0A463_9PEZI</name>
<feature type="transmembrane region" description="Helical" evidence="1">
    <location>
        <begin position="533"/>
        <end position="558"/>
    </location>
</feature>
<evidence type="ECO:0000259" key="2">
    <source>
        <dbReference type="Pfam" id="PF26616"/>
    </source>
</evidence>
<proteinExistence type="predicted"/>
<organism evidence="3 4">
    <name type="scientific">Colletotrichum phormii</name>
    <dbReference type="NCBI Taxonomy" id="359342"/>
    <lineage>
        <taxon>Eukaryota</taxon>
        <taxon>Fungi</taxon>
        <taxon>Dikarya</taxon>
        <taxon>Ascomycota</taxon>
        <taxon>Pezizomycotina</taxon>
        <taxon>Sordariomycetes</taxon>
        <taxon>Hypocreomycetidae</taxon>
        <taxon>Glomerellales</taxon>
        <taxon>Glomerellaceae</taxon>
        <taxon>Colletotrichum</taxon>
        <taxon>Colletotrichum acutatum species complex</taxon>
    </lineage>
</organism>
<evidence type="ECO:0000313" key="4">
    <source>
        <dbReference type="Proteomes" id="UP001243989"/>
    </source>
</evidence>
<feature type="transmembrane region" description="Helical" evidence="1">
    <location>
        <begin position="578"/>
        <end position="600"/>
    </location>
</feature>
<accession>A0AAJ0A463</accession>